<protein>
    <submittedName>
        <fullName evidence="1">Uncharacterized protein</fullName>
    </submittedName>
</protein>
<evidence type="ECO:0000313" key="2">
    <source>
        <dbReference type="Proteomes" id="UP001476798"/>
    </source>
</evidence>
<dbReference type="Proteomes" id="UP001476798">
    <property type="component" value="Unassembled WGS sequence"/>
</dbReference>
<accession>A0ABV0P5S6</accession>
<proteinExistence type="predicted"/>
<reference evidence="1 2" key="1">
    <citation type="submission" date="2021-06" db="EMBL/GenBank/DDBJ databases">
        <authorList>
            <person name="Palmer J.M."/>
        </authorList>
    </citation>
    <scope>NUCLEOTIDE SEQUENCE [LARGE SCALE GENOMIC DNA]</scope>
    <source>
        <strain evidence="1 2">GA_2019</strain>
        <tissue evidence="1">Muscle</tissue>
    </source>
</reference>
<name>A0ABV0P5S6_9TELE</name>
<sequence>MLSPMACCCNRVLTAFFLPVRPHLSTGSWTIFVVHPVWLPYSLRAVLTCVAPALVLTISGRRFQIMPALIAAFCPEWCGWPGCPRWSSLLTGRSLSSRIRCRLDRVPPPRNGLLRMCPWRLGGEPSGTGPRGCSGSGASLGGAGEPVSAAIKTALGCLQLDVPLAQPAPSSAFFRRRDAEAAFVVPPSAEYVQELHACWTDIRAFSRLTADGRALSAMHEAPKFGLGCMPPVESAIASLIVPPDEALRSNARCPRPQCRVTDNLLCRAYDSGARMGRIGNSLSHLMLGLSSSLESVPLDRSTQGLLDASLQAFALMTRELGRTLSTLVHARRQVWLLQSPLTEPCRRTLRALPVVRGNSLVPPRWRPWSVQPRPQEHGSS</sequence>
<dbReference type="EMBL" id="JAHRIO010061463">
    <property type="protein sequence ID" value="MEQ2178802.1"/>
    <property type="molecule type" value="Genomic_DNA"/>
</dbReference>
<keyword evidence="2" id="KW-1185">Reference proteome</keyword>
<evidence type="ECO:0000313" key="1">
    <source>
        <dbReference type="EMBL" id="MEQ2178802.1"/>
    </source>
</evidence>
<comment type="caution">
    <text evidence="1">The sequence shown here is derived from an EMBL/GenBank/DDBJ whole genome shotgun (WGS) entry which is preliminary data.</text>
</comment>
<organism evidence="1 2">
    <name type="scientific">Goodea atripinnis</name>
    <dbReference type="NCBI Taxonomy" id="208336"/>
    <lineage>
        <taxon>Eukaryota</taxon>
        <taxon>Metazoa</taxon>
        <taxon>Chordata</taxon>
        <taxon>Craniata</taxon>
        <taxon>Vertebrata</taxon>
        <taxon>Euteleostomi</taxon>
        <taxon>Actinopterygii</taxon>
        <taxon>Neopterygii</taxon>
        <taxon>Teleostei</taxon>
        <taxon>Neoteleostei</taxon>
        <taxon>Acanthomorphata</taxon>
        <taxon>Ovalentaria</taxon>
        <taxon>Atherinomorphae</taxon>
        <taxon>Cyprinodontiformes</taxon>
        <taxon>Goodeidae</taxon>
        <taxon>Goodea</taxon>
    </lineage>
</organism>
<gene>
    <name evidence="1" type="ORF">GOODEAATRI_017938</name>
</gene>